<dbReference type="PROSITE" id="PS50995">
    <property type="entry name" value="HTH_MARR_2"/>
    <property type="match status" value="1"/>
</dbReference>
<dbReference type="FunFam" id="1.10.10.10:FF:000163">
    <property type="entry name" value="MarR family transcriptional regulator"/>
    <property type="match status" value="1"/>
</dbReference>
<dbReference type="EMBL" id="ACLF03000003">
    <property type="protein sequence ID" value="EFQ84258.1"/>
    <property type="molecule type" value="Genomic_DNA"/>
</dbReference>
<keyword evidence="3" id="KW-0805">Transcription regulation</keyword>
<dbReference type="STRING" id="585531.HMPREF0063_10974"/>
<evidence type="ECO:0000256" key="4">
    <source>
        <dbReference type="ARBA" id="ARBA00023125"/>
    </source>
</evidence>
<evidence type="ECO:0000313" key="7">
    <source>
        <dbReference type="EMBL" id="EFQ84258.1"/>
    </source>
</evidence>
<keyword evidence="4" id="KW-0238">DNA-binding</keyword>
<dbReference type="PANTHER" id="PTHR33164:SF5">
    <property type="entry name" value="ORGANIC HYDROPEROXIDE RESISTANCE TRANSCRIPTIONAL REGULATOR"/>
    <property type="match status" value="1"/>
</dbReference>
<organism evidence="7 8">
    <name type="scientific">Aeromicrobium marinum DSM 15272</name>
    <dbReference type="NCBI Taxonomy" id="585531"/>
    <lineage>
        <taxon>Bacteria</taxon>
        <taxon>Bacillati</taxon>
        <taxon>Actinomycetota</taxon>
        <taxon>Actinomycetes</taxon>
        <taxon>Propionibacteriales</taxon>
        <taxon>Nocardioidaceae</taxon>
        <taxon>Aeromicrobium</taxon>
    </lineage>
</organism>
<evidence type="ECO:0000259" key="6">
    <source>
        <dbReference type="PROSITE" id="PS50995"/>
    </source>
</evidence>
<dbReference type="Gene3D" id="1.10.10.10">
    <property type="entry name" value="Winged helix-like DNA-binding domain superfamily/Winged helix DNA-binding domain"/>
    <property type="match status" value="1"/>
</dbReference>
<dbReference type="InterPro" id="IPR036388">
    <property type="entry name" value="WH-like_DNA-bd_sf"/>
</dbReference>
<gene>
    <name evidence="7" type="ORF">HMPREF0063_10974</name>
</gene>
<sequence>MTTVRLDDQLCFALHAASRALTGAYREPLTRLGLTYPQYLVLMALWESDGPSVTELGLRLKLDSGTLSPLLKRMQVQGLVERRPSAADERRVHVHLTAAGRELGDHAESVQQCLVETIDLDDSEFATLLTLARRVASLDHTSA</sequence>
<dbReference type="OrthoDB" id="9806864at2"/>
<evidence type="ECO:0000256" key="1">
    <source>
        <dbReference type="ARBA" id="ARBA00004496"/>
    </source>
</evidence>
<dbReference type="HOGENOM" id="CLU_083287_3_0_11"/>
<dbReference type="RefSeq" id="WP_007077996.1">
    <property type="nucleotide sequence ID" value="NZ_CM001024.1"/>
</dbReference>
<reference evidence="7" key="1">
    <citation type="submission" date="2010-08" db="EMBL/GenBank/DDBJ databases">
        <authorList>
            <person name="Muzny D."/>
            <person name="Qin X."/>
            <person name="Buhay C."/>
            <person name="Dugan-Rocha S."/>
            <person name="Ding Y."/>
            <person name="Chen G."/>
            <person name="Hawes A."/>
            <person name="Holder M."/>
            <person name="Jhangiani S."/>
            <person name="Johnson A."/>
            <person name="Khan Z."/>
            <person name="Li Z."/>
            <person name="Liu W."/>
            <person name="Liu X."/>
            <person name="Perez L."/>
            <person name="Shen H."/>
            <person name="Wang Q."/>
            <person name="Watt J."/>
            <person name="Xi L."/>
            <person name="Xin Y."/>
            <person name="Zhou J."/>
            <person name="Deng J."/>
            <person name="Jiang H."/>
            <person name="Liu Y."/>
            <person name="Qu J."/>
            <person name="Song X.-Z."/>
            <person name="Zhang L."/>
            <person name="Villasana D."/>
            <person name="Johnson A."/>
            <person name="Liu J."/>
            <person name="Liyanage D."/>
            <person name="Lorensuhewa L."/>
            <person name="Robinson T."/>
            <person name="Song A."/>
            <person name="Song B.-B."/>
            <person name="Dinh H."/>
            <person name="Thornton R."/>
            <person name="Coyle M."/>
            <person name="Francisco L."/>
            <person name="Jackson L."/>
            <person name="Javaid M."/>
            <person name="Korchina V."/>
            <person name="Kovar C."/>
            <person name="Mata R."/>
            <person name="Mathew T."/>
            <person name="Ngo R."/>
            <person name="Nguyen L."/>
            <person name="Nguyen N."/>
            <person name="Okwuonu G."/>
            <person name="Ongeri F."/>
            <person name="Pham C."/>
            <person name="Simmons D."/>
            <person name="Wilczek-Boney K."/>
            <person name="Hale W."/>
            <person name="Jakkamsetti A."/>
            <person name="Pham P."/>
            <person name="Ruth R."/>
            <person name="San Lucas F."/>
            <person name="Warren J."/>
            <person name="Zhang J."/>
            <person name="Zhao Z."/>
            <person name="Zhou C."/>
            <person name="Zhu D."/>
            <person name="Lee S."/>
            <person name="Bess C."/>
            <person name="Blankenburg K."/>
            <person name="Forbes L."/>
            <person name="Fu Q."/>
            <person name="Gubbala S."/>
            <person name="Hirani K."/>
            <person name="Jayaseelan J.C."/>
            <person name="Lara F."/>
            <person name="Munidasa M."/>
            <person name="Palculict T."/>
            <person name="Patil S."/>
            <person name="Pu L.-L."/>
            <person name="Saada N."/>
            <person name="Tang L."/>
            <person name="Weissenberger G."/>
            <person name="Zhu Y."/>
            <person name="Hemphill L."/>
            <person name="Shang Y."/>
            <person name="Youmans B."/>
            <person name="Ayvaz T."/>
            <person name="Ross M."/>
            <person name="Santibanez J."/>
            <person name="Aqrawi P."/>
            <person name="Gross S."/>
            <person name="Joshi V."/>
            <person name="Fowler G."/>
            <person name="Nazareth L."/>
            <person name="Reid J."/>
            <person name="Worley K."/>
            <person name="Petrosino J."/>
            <person name="Highlander S."/>
            <person name="Gibbs R."/>
        </authorList>
    </citation>
    <scope>NUCLEOTIDE SEQUENCE [LARGE SCALE GENOMIC DNA]</scope>
    <source>
        <strain evidence="7">DSM 15272</strain>
    </source>
</reference>
<dbReference type="InterPro" id="IPR000835">
    <property type="entry name" value="HTH_MarR-typ"/>
</dbReference>
<dbReference type="GO" id="GO:0006950">
    <property type="term" value="P:response to stress"/>
    <property type="evidence" value="ECO:0007669"/>
    <property type="project" value="TreeGrafter"/>
</dbReference>
<dbReference type="AlphaFoldDB" id="E2SAI4"/>
<protein>
    <submittedName>
        <fullName evidence="7">Transcriptional regulator, MarR family</fullName>
    </submittedName>
</protein>
<dbReference type="SMART" id="SM00347">
    <property type="entry name" value="HTH_MARR"/>
    <property type="match status" value="1"/>
</dbReference>
<keyword evidence="8" id="KW-1185">Reference proteome</keyword>
<evidence type="ECO:0000256" key="3">
    <source>
        <dbReference type="ARBA" id="ARBA00023015"/>
    </source>
</evidence>
<dbReference type="SUPFAM" id="SSF46785">
    <property type="entry name" value="Winged helix' DNA-binding domain"/>
    <property type="match status" value="1"/>
</dbReference>
<evidence type="ECO:0000256" key="2">
    <source>
        <dbReference type="ARBA" id="ARBA00022490"/>
    </source>
</evidence>
<comment type="subcellular location">
    <subcellularLocation>
        <location evidence="1">Cytoplasm</location>
    </subcellularLocation>
</comment>
<dbReference type="GO" id="GO:0003677">
    <property type="term" value="F:DNA binding"/>
    <property type="evidence" value="ECO:0007669"/>
    <property type="project" value="UniProtKB-KW"/>
</dbReference>
<proteinExistence type="predicted"/>
<dbReference type="InterPro" id="IPR039422">
    <property type="entry name" value="MarR/SlyA-like"/>
</dbReference>
<dbReference type="eggNOG" id="COG1846">
    <property type="taxonomic scope" value="Bacteria"/>
</dbReference>
<dbReference type="Proteomes" id="UP000003111">
    <property type="component" value="Unassembled WGS sequence"/>
</dbReference>
<keyword evidence="5" id="KW-0804">Transcription</keyword>
<keyword evidence="2" id="KW-0963">Cytoplasm</keyword>
<feature type="domain" description="HTH marR-type" evidence="6">
    <location>
        <begin position="7"/>
        <end position="137"/>
    </location>
</feature>
<accession>E2SAI4</accession>
<dbReference type="Pfam" id="PF12802">
    <property type="entry name" value="MarR_2"/>
    <property type="match status" value="1"/>
</dbReference>
<dbReference type="InterPro" id="IPR036390">
    <property type="entry name" value="WH_DNA-bd_sf"/>
</dbReference>
<dbReference type="GO" id="GO:0003700">
    <property type="term" value="F:DNA-binding transcription factor activity"/>
    <property type="evidence" value="ECO:0007669"/>
    <property type="project" value="InterPro"/>
</dbReference>
<evidence type="ECO:0000313" key="8">
    <source>
        <dbReference type="Proteomes" id="UP000003111"/>
    </source>
</evidence>
<comment type="caution">
    <text evidence="7">The sequence shown here is derived from an EMBL/GenBank/DDBJ whole genome shotgun (WGS) entry which is preliminary data.</text>
</comment>
<dbReference type="GO" id="GO:0005737">
    <property type="term" value="C:cytoplasm"/>
    <property type="evidence" value="ECO:0007669"/>
    <property type="project" value="UniProtKB-SubCell"/>
</dbReference>
<evidence type="ECO:0000256" key="5">
    <source>
        <dbReference type="ARBA" id="ARBA00023163"/>
    </source>
</evidence>
<name>E2SAI4_9ACTN</name>
<dbReference type="PANTHER" id="PTHR33164">
    <property type="entry name" value="TRANSCRIPTIONAL REGULATOR, MARR FAMILY"/>
    <property type="match status" value="1"/>
</dbReference>